<evidence type="ECO:0000256" key="13">
    <source>
        <dbReference type="ARBA" id="ARBA00023211"/>
    </source>
</evidence>
<dbReference type="Pfam" id="PF00652">
    <property type="entry name" value="Ricin_B_lectin"/>
    <property type="match status" value="1"/>
</dbReference>
<dbReference type="GO" id="GO:0000139">
    <property type="term" value="C:Golgi membrane"/>
    <property type="evidence" value="ECO:0007669"/>
    <property type="project" value="UniProtKB-SubCell"/>
</dbReference>
<evidence type="ECO:0000256" key="9">
    <source>
        <dbReference type="ARBA" id="ARBA00023034"/>
    </source>
</evidence>
<evidence type="ECO:0000256" key="5">
    <source>
        <dbReference type="ARBA" id="ARBA00022692"/>
    </source>
</evidence>
<evidence type="ECO:0000259" key="16">
    <source>
        <dbReference type="SMART" id="SM00458"/>
    </source>
</evidence>
<accession>A0ABD6E497</accession>
<dbReference type="GO" id="GO:0006493">
    <property type="term" value="P:protein O-linked glycosylation"/>
    <property type="evidence" value="ECO:0007669"/>
    <property type="project" value="UniProtKB-ARBA"/>
</dbReference>
<organism evidence="17 18">
    <name type="scientific">Gnathostoma spinigerum</name>
    <dbReference type="NCBI Taxonomy" id="75299"/>
    <lineage>
        <taxon>Eukaryota</taxon>
        <taxon>Metazoa</taxon>
        <taxon>Ecdysozoa</taxon>
        <taxon>Nematoda</taxon>
        <taxon>Chromadorea</taxon>
        <taxon>Rhabditida</taxon>
        <taxon>Spirurina</taxon>
        <taxon>Gnathostomatomorpha</taxon>
        <taxon>Gnathostomatoidea</taxon>
        <taxon>Gnathostomatidae</taxon>
        <taxon>Gnathostoma</taxon>
    </lineage>
</organism>
<feature type="domain" description="Ricin B lectin" evidence="16">
    <location>
        <begin position="503"/>
        <end position="624"/>
    </location>
</feature>
<comment type="cofactor">
    <cofactor evidence="1 14">
        <name>Mn(2+)</name>
        <dbReference type="ChEBI" id="CHEBI:29035"/>
    </cofactor>
</comment>
<evidence type="ECO:0000313" key="17">
    <source>
        <dbReference type="EMBL" id="MFH4974320.1"/>
    </source>
</evidence>
<evidence type="ECO:0000256" key="3">
    <source>
        <dbReference type="ARBA" id="ARBA00004922"/>
    </source>
</evidence>
<feature type="region of interest" description="Disordered" evidence="15">
    <location>
        <begin position="52"/>
        <end position="136"/>
    </location>
</feature>
<gene>
    <name evidence="17" type="ORF">AB6A40_001029</name>
</gene>
<dbReference type="FunFam" id="3.90.550.10:FF:000053">
    <property type="entry name" value="Polypeptide N-acetylgalactosaminyltransferase"/>
    <property type="match status" value="1"/>
</dbReference>
<dbReference type="Gene3D" id="2.80.10.50">
    <property type="match status" value="1"/>
</dbReference>
<dbReference type="PANTHER" id="PTHR11675:SF131">
    <property type="entry name" value="POLYPEPTIDE N-ACETYLGALACTOSAMINYLTRANSFERASE 9-RELATED"/>
    <property type="match status" value="1"/>
</dbReference>
<keyword evidence="14" id="KW-0808">Transferase</keyword>
<keyword evidence="6 14" id="KW-0430">Lectin</keyword>
<feature type="compositionally biased region" description="Basic and acidic residues" evidence="15">
    <location>
        <begin position="77"/>
        <end position="89"/>
    </location>
</feature>
<keyword evidence="18" id="KW-1185">Reference proteome</keyword>
<dbReference type="Gene3D" id="3.90.550.10">
    <property type="entry name" value="Spore Coat Polysaccharide Biosynthesis Protein SpsA, Chain A"/>
    <property type="match status" value="1"/>
</dbReference>
<keyword evidence="9 14" id="KW-0333">Golgi apparatus</keyword>
<dbReference type="PROSITE" id="PS50231">
    <property type="entry name" value="RICIN_B_LECTIN"/>
    <property type="match status" value="1"/>
</dbReference>
<comment type="pathway">
    <text evidence="3 14">Protein modification; protein glycosylation.</text>
</comment>
<keyword evidence="5 14" id="KW-0812">Transmembrane</keyword>
<dbReference type="CDD" id="cd23462">
    <property type="entry name" value="beta-trefoil_Ricin_Pgant9-like"/>
    <property type="match status" value="1"/>
</dbReference>
<dbReference type="SUPFAM" id="SSF50370">
    <property type="entry name" value="Ricin B-like lectins"/>
    <property type="match status" value="1"/>
</dbReference>
<sequence>MRLAHKRNIILNLLSLLGAYWIISSLITTIISPNSLDLQRLKVTLNENVGDGQRVEQRDQRSISRGENGKVIRAQRLNKENKENKKRTDEDDQAEDRDDEEHNIPQPNKPVYMEGSPIYKRDDPKQPGEMGSPVNIDKDKLSKEERAKYDEGYKNNAFNEYASNMISIHRSLPNQTDELCRAAKYRADLPSMTVIICFHNEAWSVLLRTVHSVIERTPANLLDEIILVDDFSDRHHLKEPLQEYMSQFGKVRILRMESRVGLIRARLKGAAAAKSAVLTYLDSHCECMEGWAEPLLDRIAEDSTVVVTPLIDTISLDTFEYFLSDHKHLSVGGFSWALQFNWHRLPENDMKAMKSRIDRVPSPTMAGGLFSIDRAFFEKLGTYDPGFDIWGGENLEISFKIWMCGGRLEIVPCSHVGHVFRKRSPYQWRTGVNVLKRNNIRLAKVWMDEYAEIYFERINHELGDYGDISSRIKLRESLNCRSFKWYLKNVFPDLFIPWDAIASGEIRNLGDTNYCVDHEADRKSADKPVISYPCHGKKGNQFWLLSKNGEIRRDEFCLDFTGSGSPNTYNCHGQKGNQLWKYDHKKGTLFHEVTRMCLELGDPMKALLMKKCDTNNARQRWKFESYNATLAETTKNQPKLTDRSTR</sequence>
<evidence type="ECO:0000256" key="4">
    <source>
        <dbReference type="ARBA" id="ARBA00005680"/>
    </source>
</evidence>
<dbReference type="Proteomes" id="UP001608902">
    <property type="component" value="Unassembled WGS sequence"/>
</dbReference>
<keyword evidence="12" id="KW-0325">Glycoprotein</keyword>
<keyword evidence="11 14" id="KW-1015">Disulfide bond</keyword>
<dbReference type="SUPFAM" id="SSF53448">
    <property type="entry name" value="Nucleotide-diphospho-sugar transferases"/>
    <property type="match status" value="1"/>
</dbReference>
<evidence type="ECO:0000256" key="10">
    <source>
        <dbReference type="ARBA" id="ARBA00023136"/>
    </source>
</evidence>
<protein>
    <recommendedName>
        <fullName evidence="14">Polypeptide N-acetylgalactosaminyltransferase</fullName>
        <ecNumber evidence="14">2.4.1.-</ecNumber>
    </recommendedName>
    <alternativeName>
        <fullName evidence="14">Protein-UDP acetylgalactosaminyltransferase</fullName>
    </alternativeName>
</protein>
<dbReference type="GO" id="GO:0016757">
    <property type="term" value="F:glycosyltransferase activity"/>
    <property type="evidence" value="ECO:0007669"/>
    <property type="project" value="UniProtKB-KW"/>
</dbReference>
<dbReference type="CDD" id="cd02510">
    <property type="entry name" value="pp-GalNAc-T"/>
    <property type="match status" value="1"/>
</dbReference>
<dbReference type="PANTHER" id="PTHR11675">
    <property type="entry name" value="N-ACETYLGALACTOSAMINYLTRANSFERASE"/>
    <property type="match status" value="1"/>
</dbReference>
<proteinExistence type="inferred from homology"/>
<keyword evidence="10 14" id="KW-0472">Membrane</keyword>
<dbReference type="EMBL" id="JBGFUD010000344">
    <property type="protein sequence ID" value="MFH4974320.1"/>
    <property type="molecule type" value="Genomic_DNA"/>
</dbReference>
<feature type="transmembrane region" description="Helical" evidence="14">
    <location>
        <begin position="9"/>
        <end position="31"/>
    </location>
</feature>
<dbReference type="SMART" id="SM00458">
    <property type="entry name" value="RICIN"/>
    <property type="match status" value="1"/>
</dbReference>
<dbReference type="GO" id="GO:0030246">
    <property type="term" value="F:carbohydrate binding"/>
    <property type="evidence" value="ECO:0007669"/>
    <property type="project" value="UniProtKB-KW"/>
</dbReference>
<name>A0ABD6E497_9BILA</name>
<evidence type="ECO:0000256" key="12">
    <source>
        <dbReference type="ARBA" id="ARBA00023180"/>
    </source>
</evidence>
<keyword evidence="13 14" id="KW-0464">Manganese</keyword>
<evidence type="ECO:0000256" key="15">
    <source>
        <dbReference type="SAM" id="MobiDB-lite"/>
    </source>
</evidence>
<comment type="subcellular location">
    <subcellularLocation>
        <location evidence="2 14">Golgi apparatus membrane</location>
        <topology evidence="2 14">Single-pass type II membrane protein</topology>
    </subcellularLocation>
</comment>
<reference evidence="17 18" key="1">
    <citation type="submission" date="2024-08" db="EMBL/GenBank/DDBJ databases">
        <title>Gnathostoma spinigerum genome.</title>
        <authorList>
            <person name="Gonzalez-Bertolin B."/>
            <person name="Monzon S."/>
            <person name="Zaballos A."/>
            <person name="Jimenez P."/>
            <person name="Dekumyoy P."/>
            <person name="Varona S."/>
            <person name="Cuesta I."/>
            <person name="Sumanam S."/>
            <person name="Adisakwattana P."/>
            <person name="Gasser R.B."/>
            <person name="Hernandez-Gonzalez A."/>
            <person name="Young N.D."/>
            <person name="Perteguer M.J."/>
        </authorList>
    </citation>
    <scope>NUCLEOTIDE SEQUENCE [LARGE SCALE GENOMIC DNA]</scope>
    <source>
        <strain evidence="17">AL3</strain>
        <tissue evidence="17">Liver</tissue>
    </source>
</reference>
<evidence type="ECO:0000256" key="11">
    <source>
        <dbReference type="ARBA" id="ARBA00023157"/>
    </source>
</evidence>
<evidence type="ECO:0000256" key="8">
    <source>
        <dbReference type="ARBA" id="ARBA00022989"/>
    </source>
</evidence>
<evidence type="ECO:0000313" key="18">
    <source>
        <dbReference type="Proteomes" id="UP001608902"/>
    </source>
</evidence>
<comment type="similarity">
    <text evidence="4 14">Belongs to the glycosyltransferase 2 family. GalNAc-T subfamily.</text>
</comment>
<evidence type="ECO:0000256" key="2">
    <source>
        <dbReference type="ARBA" id="ARBA00004323"/>
    </source>
</evidence>
<feature type="compositionally biased region" description="Acidic residues" evidence="15">
    <location>
        <begin position="90"/>
        <end position="101"/>
    </location>
</feature>
<evidence type="ECO:0000256" key="14">
    <source>
        <dbReference type="RuleBase" id="RU361242"/>
    </source>
</evidence>
<dbReference type="InterPro" id="IPR045885">
    <property type="entry name" value="GalNAc-T"/>
</dbReference>
<evidence type="ECO:0000256" key="1">
    <source>
        <dbReference type="ARBA" id="ARBA00001936"/>
    </source>
</evidence>
<keyword evidence="7" id="KW-0735">Signal-anchor</keyword>
<dbReference type="InterPro" id="IPR000772">
    <property type="entry name" value="Ricin_B_lectin"/>
</dbReference>
<comment type="caution">
    <text evidence="17">The sequence shown here is derived from an EMBL/GenBank/DDBJ whole genome shotgun (WGS) entry which is preliminary data.</text>
</comment>
<feature type="compositionally biased region" description="Basic and acidic residues" evidence="15">
    <location>
        <begin position="53"/>
        <end position="70"/>
    </location>
</feature>
<dbReference type="AlphaFoldDB" id="A0ABD6E497"/>
<dbReference type="EC" id="2.4.1.-" evidence="14"/>
<dbReference type="InterPro" id="IPR001173">
    <property type="entry name" value="Glyco_trans_2-like"/>
</dbReference>
<keyword evidence="8 14" id="KW-1133">Transmembrane helix</keyword>
<dbReference type="Pfam" id="PF00535">
    <property type="entry name" value="Glycos_transf_2"/>
    <property type="match status" value="1"/>
</dbReference>
<evidence type="ECO:0000256" key="6">
    <source>
        <dbReference type="ARBA" id="ARBA00022734"/>
    </source>
</evidence>
<evidence type="ECO:0000256" key="7">
    <source>
        <dbReference type="ARBA" id="ARBA00022968"/>
    </source>
</evidence>
<dbReference type="InterPro" id="IPR035992">
    <property type="entry name" value="Ricin_B-like_lectins"/>
</dbReference>
<dbReference type="InterPro" id="IPR029044">
    <property type="entry name" value="Nucleotide-diphossugar_trans"/>
</dbReference>
<keyword evidence="14" id="KW-0328">Glycosyltransferase</keyword>